<evidence type="ECO:0000313" key="2">
    <source>
        <dbReference type="Proteomes" id="UP000886595"/>
    </source>
</evidence>
<gene>
    <name evidence="1" type="ORF">Bca52824_011335</name>
</gene>
<evidence type="ECO:0000313" key="1">
    <source>
        <dbReference type="EMBL" id="KAG2328607.1"/>
    </source>
</evidence>
<dbReference type="Proteomes" id="UP000886595">
    <property type="component" value="Unassembled WGS sequence"/>
</dbReference>
<protein>
    <submittedName>
        <fullName evidence="1">Uncharacterized protein</fullName>
    </submittedName>
</protein>
<dbReference type="EMBL" id="JAAMPC010000002">
    <property type="protein sequence ID" value="KAG2328607.1"/>
    <property type="molecule type" value="Genomic_DNA"/>
</dbReference>
<dbReference type="AlphaFoldDB" id="A0A8X7WG34"/>
<reference evidence="1 2" key="1">
    <citation type="submission" date="2020-02" db="EMBL/GenBank/DDBJ databases">
        <authorList>
            <person name="Ma Q."/>
            <person name="Huang Y."/>
            <person name="Song X."/>
            <person name="Pei D."/>
        </authorList>
    </citation>
    <scope>NUCLEOTIDE SEQUENCE [LARGE SCALE GENOMIC DNA]</scope>
    <source>
        <strain evidence="1">Sxm20200214</strain>
        <tissue evidence="1">Leaf</tissue>
    </source>
</reference>
<name>A0A8X7WG34_BRACI</name>
<accession>A0A8X7WG34</accession>
<keyword evidence="2" id="KW-1185">Reference proteome</keyword>
<comment type="caution">
    <text evidence="1">The sequence shown here is derived from an EMBL/GenBank/DDBJ whole genome shotgun (WGS) entry which is preliminary data.</text>
</comment>
<proteinExistence type="predicted"/>
<organism evidence="1 2">
    <name type="scientific">Brassica carinata</name>
    <name type="common">Ethiopian mustard</name>
    <name type="synonym">Abyssinian cabbage</name>
    <dbReference type="NCBI Taxonomy" id="52824"/>
    <lineage>
        <taxon>Eukaryota</taxon>
        <taxon>Viridiplantae</taxon>
        <taxon>Streptophyta</taxon>
        <taxon>Embryophyta</taxon>
        <taxon>Tracheophyta</taxon>
        <taxon>Spermatophyta</taxon>
        <taxon>Magnoliopsida</taxon>
        <taxon>eudicotyledons</taxon>
        <taxon>Gunneridae</taxon>
        <taxon>Pentapetalae</taxon>
        <taxon>rosids</taxon>
        <taxon>malvids</taxon>
        <taxon>Brassicales</taxon>
        <taxon>Brassicaceae</taxon>
        <taxon>Brassiceae</taxon>
        <taxon>Brassica</taxon>
    </lineage>
</organism>
<sequence>MEPGGLLTKQDIWDETEKCLSHYEVNNQGWQSRTEMELRDLTGAKIVKRSPKNAYGFDRKVSETMNFNGACPCTKTSDILLAIERVNTMSFYNDSSWAAQGHNTLLRRDVNGYLLLASRGLCDGLPEASFGNFVITKIVAIGIPEMAFRGNLKSFDERTFSGKWLLHMFLKNNYKIEYMVKGDSFDNMPLLREDFPLFKSVISLREELEQYVDAINMIICGKFTTPHSFNLCS</sequence>